<protein>
    <submittedName>
        <fullName evidence="1">Uncharacterized protein</fullName>
    </submittedName>
</protein>
<comment type="caution">
    <text evidence="1">The sequence shown here is derived from an EMBL/GenBank/DDBJ whole genome shotgun (WGS) entry which is preliminary data.</text>
</comment>
<sequence length="143" mass="16865">MSVNDQNIKIIEEHTNEGHYIHYSFSVLDLVALKPWSITRDFQTKCEFVTSWIFRILFRQFPKKRRVTCSVSLERRDSEKRGMKVFIWVSIFDVDGRSLFDFPKRIFCEGMLSGDEMHGAIGDGLFRGQTLYIDITIFIRCCH</sequence>
<keyword evidence="2" id="KW-1185">Reference proteome</keyword>
<evidence type="ECO:0000313" key="2">
    <source>
        <dbReference type="Proteomes" id="UP001497382"/>
    </source>
</evidence>
<dbReference type="EMBL" id="CAXIEN010000092">
    <property type="protein sequence ID" value="CAL1276313.1"/>
    <property type="molecule type" value="Genomic_DNA"/>
</dbReference>
<evidence type="ECO:0000313" key="1">
    <source>
        <dbReference type="EMBL" id="CAL1276313.1"/>
    </source>
</evidence>
<reference evidence="1 2" key="1">
    <citation type="submission" date="2024-04" db="EMBL/GenBank/DDBJ databases">
        <authorList>
            <person name="Rising A."/>
            <person name="Reimegard J."/>
            <person name="Sonavane S."/>
            <person name="Akerstrom W."/>
            <person name="Nylinder S."/>
            <person name="Hedman E."/>
            <person name="Kallberg Y."/>
        </authorList>
    </citation>
    <scope>NUCLEOTIDE SEQUENCE [LARGE SCALE GENOMIC DNA]</scope>
</reference>
<accession>A0AAV1ZWR9</accession>
<proteinExistence type="predicted"/>
<gene>
    <name evidence="1" type="ORF">LARSCL_LOCUS8568</name>
</gene>
<dbReference type="AlphaFoldDB" id="A0AAV1ZWR9"/>
<dbReference type="Proteomes" id="UP001497382">
    <property type="component" value="Unassembled WGS sequence"/>
</dbReference>
<name>A0AAV1ZWR9_9ARAC</name>
<organism evidence="1 2">
    <name type="scientific">Larinioides sclopetarius</name>
    <dbReference type="NCBI Taxonomy" id="280406"/>
    <lineage>
        <taxon>Eukaryota</taxon>
        <taxon>Metazoa</taxon>
        <taxon>Ecdysozoa</taxon>
        <taxon>Arthropoda</taxon>
        <taxon>Chelicerata</taxon>
        <taxon>Arachnida</taxon>
        <taxon>Araneae</taxon>
        <taxon>Araneomorphae</taxon>
        <taxon>Entelegynae</taxon>
        <taxon>Araneoidea</taxon>
        <taxon>Araneidae</taxon>
        <taxon>Larinioides</taxon>
    </lineage>
</organism>